<dbReference type="GO" id="GO:0008270">
    <property type="term" value="F:zinc ion binding"/>
    <property type="evidence" value="ECO:0007669"/>
    <property type="project" value="UniProtKB-KW"/>
</dbReference>
<dbReference type="Gene3D" id="3.30.40.10">
    <property type="entry name" value="Zinc/RING finger domain, C3HC4 (zinc finger)"/>
    <property type="match status" value="1"/>
</dbReference>
<evidence type="ECO:0000256" key="2">
    <source>
        <dbReference type="ARBA" id="ARBA00022833"/>
    </source>
</evidence>
<keyword evidence="1 3" id="KW-0863">Zinc-finger</keyword>
<evidence type="ECO:0000313" key="8">
    <source>
        <dbReference type="Proteomes" id="UP000015101"/>
    </source>
</evidence>
<name>T1FNA4_HELRO</name>
<dbReference type="PANTHER" id="PTHR46016">
    <property type="entry name" value="ZINC FINGER, RING/FYVE/PHD-TYPE"/>
    <property type="match status" value="1"/>
</dbReference>
<keyword evidence="1 3" id="KW-0479">Metal-binding</keyword>
<dbReference type="PROSITE" id="PS50089">
    <property type="entry name" value="ZF_RING_2"/>
    <property type="match status" value="1"/>
</dbReference>
<dbReference type="PROSITE" id="PS50330">
    <property type="entry name" value="UIM"/>
    <property type="match status" value="1"/>
</dbReference>
<dbReference type="InterPro" id="IPR051438">
    <property type="entry name" value="RNF_E3_ubiq-protein_ligase"/>
</dbReference>
<keyword evidence="8" id="KW-1185">Reference proteome</keyword>
<dbReference type="HOGENOM" id="CLU_092448_1_0_1"/>
<accession>T1FNA4</accession>
<evidence type="ECO:0008006" key="9">
    <source>
        <dbReference type="Google" id="ProtNLM"/>
    </source>
</evidence>
<evidence type="ECO:0000259" key="4">
    <source>
        <dbReference type="PROSITE" id="PS50089"/>
    </source>
</evidence>
<dbReference type="EMBL" id="KB097026">
    <property type="protein sequence ID" value="ESO00022.1"/>
    <property type="molecule type" value="Genomic_DNA"/>
</dbReference>
<evidence type="ECO:0000256" key="3">
    <source>
        <dbReference type="PROSITE-ProRule" id="PRU00042"/>
    </source>
</evidence>
<organism evidence="7 8">
    <name type="scientific">Helobdella robusta</name>
    <name type="common">Californian leech</name>
    <dbReference type="NCBI Taxonomy" id="6412"/>
    <lineage>
        <taxon>Eukaryota</taxon>
        <taxon>Metazoa</taxon>
        <taxon>Spiralia</taxon>
        <taxon>Lophotrochozoa</taxon>
        <taxon>Annelida</taxon>
        <taxon>Clitellata</taxon>
        <taxon>Hirudinea</taxon>
        <taxon>Rhynchobdellida</taxon>
        <taxon>Glossiphoniidae</taxon>
        <taxon>Helobdella</taxon>
    </lineage>
</organism>
<dbReference type="eggNOG" id="ENOG502QW3F">
    <property type="taxonomic scope" value="Eukaryota"/>
</dbReference>
<dbReference type="GeneID" id="20210301"/>
<dbReference type="Pfam" id="PF15227">
    <property type="entry name" value="zf-C3HC4_4"/>
    <property type="match status" value="1"/>
</dbReference>
<dbReference type="OrthoDB" id="6270329at2759"/>
<dbReference type="GO" id="GO:0000209">
    <property type="term" value="P:protein polyubiquitination"/>
    <property type="evidence" value="ECO:0000318"/>
    <property type="project" value="GO_Central"/>
</dbReference>
<dbReference type="PROSITE" id="PS50157">
    <property type="entry name" value="ZINC_FINGER_C2H2_2"/>
    <property type="match status" value="1"/>
</dbReference>
<dbReference type="GO" id="GO:0006511">
    <property type="term" value="P:ubiquitin-dependent protein catabolic process"/>
    <property type="evidence" value="ECO:0000318"/>
    <property type="project" value="GO_Central"/>
</dbReference>
<dbReference type="Proteomes" id="UP000015101">
    <property type="component" value="Unassembled WGS sequence"/>
</dbReference>
<dbReference type="SUPFAM" id="SSF57850">
    <property type="entry name" value="RING/U-box"/>
    <property type="match status" value="1"/>
</dbReference>
<protein>
    <recommendedName>
        <fullName evidence="9">Zinc finger protein 313</fullName>
    </recommendedName>
</protein>
<dbReference type="EMBL" id="AMQM01005624">
    <property type="status" value="NOT_ANNOTATED_CDS"/>
    <property type="molecule type" value="Genomic_DNA"/>
</dbReference>
<dbReference type="InterPro" id="IPR001841">
    <property type="entry name" value="Znf_RING"/>
</dbReference>
<dbReference type="KEGG" id="hro:HELRODRAFT_185790"/>
<gene>
    <name evidence="7" type="primary">20210301</name>
    <name evidence="6" type="ORF">HELRODRAFT_185790</name>
</gene>
<dbReference type="Pfam" id="PF05605">
    <property type="entry name" value="zf-Di19"/>
    <property type="match status" value="1"/>
</dbReference>
<keyword evidence="2" id="KW-0862">Zinc</keyword>
<proteinExistence type="predicted"/>
<dbReference type="OMA" id="HANERTP"/>
<dbReference type="SMART" id="SM00184">
    <property type="entry name" value="RING"/>
    <property type="match status" value="1"/>
</dbReference>
<reference evidence="8" key="1">
    <citation type="submission" date="2012-12" db="EMBL/GenBank/DDBJ databases">
        <authorList>
            <person name="Hellsten U."/>
            <person name="Grimwood J."/>
            <person name="Chapman J.A."/>
            <person name="Shapiro H."/>
            <person name="Aerts A."/>
            <person name="Otillar R.P."/>
            <person name="Terry A.Y."/>
            <person name="Boore J.L."/>
            <person name="Simakov O."/>
            <person name="Marletaz F."/>
            <person name="Cho S.-J."/>
            <person name="Edsinger-Gonzales E."/>
            <person name="Havlak P."/>
            <person name="Kuo D.-H."/>
            <person name="Larsson T."/>
            <person name="Lv J."/>
            <person name="Arendt D."/>
            <person name="Savage R."/>
            <person name="Osoegawa K."/>
            <person name="de Jong P."/>
            <person name="Lindberg D.R."/>
            <person name="Seaver E.C."/>
            <person name="Weisblat D.A."/>
            <person name="Putnam N.H."/>
            <person name="Grigoriev I.V."/>
            <person name="Rokhsar D.S."/>
        </authorList>
    </citation>
    <scope>NUCLEOTIDE SEQUENCE</scope>
</reference>
<dbReference type="EnsemblMetazoa" id="HelroT185790">
    <property type="protein sequence ID" value="HelroP185790"/>
    <property type="gene ID" value="HelroG185790"/>
</dbReference>
<feature type="domain" description="RING-type" evidence="4">
    <location>
        <begin position="20"/>
        <end position="62"/>
    </location>
</feature>
<evidence type="ECO:0000259" key="5">
    <source>
        <dbReference type="PROSITE" id="PS50157"/>
    </source>
</evidence>
<dbReference type="Gene3D" id="3.30.160.60">
    <property type="entry name" value="Classic Zinc Finger"/>
    <property type="match status" value="1"/>
</dbReference>
<dbReference type="InterPro" id="IPR008598">
    <property type="entry name" value="Di19_Zn-bd"/>
</dbReference>
<dbReference type="InterPro" id="IPR013083">
    <property type="entry name" value="Znf_RING/FYVE/PHD"/>
</dbReference>
<dbReference type="AlphaFoldDB" id="T1FNA4"/>
<dbReference type="InterPro" id="IPR013087">
    <property type="entry name" value="Znf_C2H2_type"/>
</dbReference>
<reference evidence="7" key="3">
    <citation type="submission" date="2015-06" db="UniProtKB">
        <authorList>
            <consortium name="EnsemblMetazoa"/>
        </authorList>
    </citation>
    <scope>IDENTIFICATION</scope>
</reference>
<feature type="domain" description="C2H2-type" evidence="5">
    <location>
        <begin position="135"/>
        <end position="163"/>
    </location>
</feature>
<dbReference type="STRING" id="6412.T1FNA4"/>
<sequence length="226" mass="26115">MAASRDHSDVSSEGRDEFCCPLCLDIFETPVLIDCGSKHVFCSKCIYMYTDKSMTNHCPICRQVFNLNNSRLEGYLFNALKTCKTLCEGCRKMFILSAFKEHREVCVEAKNREAEQVEKLKINSPIHNAPNRHTFKCPYCHYSHLDTLDLVKHCNEAHANERTPVVCPVCVSMPWGDPNFKSINFIQHLNVRHRFEYDTYVDYKQDDDAMMQAAIEASLQDNKETK</sequence>
<dbReference type="GO" id="GO:0061630">
    <property type="term" value="F:ubiquitin protein ligase activity"/>
    <property type="evidence" value="ECO:0000318"/>
    <property type="project" value="GO_Central"/>
</dbReference>
<dbReference type="RefSeq" id="XP_009021796.1">
    <property type="nucleotide sequence ID" value="XM_009023548.1"/>
</dbReference>
<evidence type="ECO:0000256" key="1">
    <source>
        <dbReference type="ARBA" id="ARBA00022771"/>
    </source>
</evidence>
<dbReference type="CTD" id="20210301"/>
<dbReference type="InterPro" id="IPR003903">
    <property type="entry name" value="UIM_dom"/>
</dbReference>
<reference evidence="6 8" key="2">
    <citation type="journal article" date="2013" name="Nature">
        <title>Insights into bilaterian evolution from three spiralian genomes.</title>
        <authorList>
            <person name="Simakov O."/>
            <person name="Marletaz F."/>
            <person name="Cho S.J."/>
            <person name="Edsinger-Gonzales E."/>
            <person name="Havlak P."/>
            <person name="Hellsten U."/>
            <person name="Kuo D.H."/>
            <person name="Larsson T."/>
            <person name="Lv J."/>
            <person name="Arendt D."/>
            <person name="Savage R."/>
            <person name="Osoegawa K."/>
            <person name="de Jong P."/>
            <person name="Grimwood J."/>
            <person name="Chapman J.A."/>
            <person name="Shapiro H."/>
            <person name="Aerts A."/>
            <person name="Otillar R.P."/>
            <person name="Terry A.Y."/>
            <person name="Boore J.L."/>
            <person name="Grigoriev I.V."/>
            <person name="Lindberg D.R."/>
            <person name="Seaver E.C."/>
            <person name="Weisblat D.A."/>
            <person name="Putnam N.H."/>
            <person name="Rokhsar D.S."/>
        </authorList>
    </citation>
    <scope>NUCLEOTIDE SEQUENCE</scope>
</reference>
<evidence type="ECO:0000313" key="6">
    <source>
        <dbReference type="EMBL" id="ESO00022.1"/>
    </source>
</evidence>
<evidence type="ECO:0000313" key="7">
    <source>
        <dbReference type="EnsemblMetazoa" id="HelroP185790"/>
    </source>
</evidence>
<dbReference type="PANTHER" id="PTHR46016:SF1">
    <property type="entry name" value="RING-TYPE DOMAIN-CONTAINING PROTEIN"/>
    <property type="match status" value="1"/>
</dbReference>
<dbReference type="InParanoid" id="T1FNA4"/>